<dbReference type="InterPro" id="IPR003788">
    <property type="entry name" value="NDUFAF7"/>
</dbReference>
<gene>
    <name evidence="3" type="ORF">GCM10007913_05350</name>
</gene>
<dbReference type="Pfam" id="PF02636">
    <property type="entry name" value="Methyltransf_28"/>
    <property type="match status" value="1"/>
</dbReference>
<dbReference type="PANTHER" id="PTHR12049">
    <property type="entry name" value="PROTEIN ARGININE METHYLTRANSFERASE NDUFAF7, MITOCHONDRIAL"/>
    <property type="match status" value="1"/>
</dbReference>
<dbReference type="RefSeq" id="WP_284387657.1">
    <property type="nucleotide sequence ID" value="NZ_BSNG01000001.1"/>
</dbReference>
<evidence type="ECO:0000256" key="1">
    <source>
        <dbReference type="ARBA" id="ARBA00022603"/>
    </source>
</evidence>
<reference evidence="3" key="1">
    <citation type="journal article" date="2014" name="Int. J. Syst. Evol. Microbiol.">
        <title>Complete genome of a new Firmicutes species belonging to the dominant human colonic microbiota ('Ruminococcus bicirculans') reveals two chromosomes and a selective capacity to utilize plant glucans.</title>
        <authorList>
            <consortium name="NISC Comparative Sequencing Program"/>
            <person name="Wegmann U."/>
            <person name="Louis P."/>
            <person name="Goesmann A."/>
            <person name="Henrissat B."/>
            <person name="Duncan S.H."/>
            <person name="Flint H.J."/>
        </authorList>
    </citation>
    <scope>NUCLEOTIDE SEQUENCE</scope>
    <source>
        <strain evidence="3">NBRC 103855</strain>
    </source>
</reference>
<proteinExistence type="predicted"/>
<comment type="caution">
    <text evidence="3">The sequence shown here is derived from an EMBL/GenBank/DDBJ whole genome shotgun (WGS) entry which is preliminary data.</text>
</comment>
<dbReference type="EMBL" id="BSNG01000001">
    <property type="protein sequence ID" value="GLQ08603.1"/>
    <property type="molecule type" value="Genomic_DNA"/>
</dbReference>
<keyword evidence="2" id="KW-0808">Transferase</keyword>
<dbReference type="SUPFAM" id="SSF53335">
    <property type="entry name" value="S-adenosyl-L-methionine-dependent methyltransferases"/>
    <property type="match status" value="1"/>
</dbReference>
<evidence type="ECO:0000313" key="3">
    <source>
        <dbReference type="EMBL" id="GLQ08603.1"/>
    </source>
</evidence>
<keyword evidence="4" id="KW-1185">Reference proteome</keyword>
<protein>
    <submittedName>
        <fullName evidence="3">ATP synthase subunit beta</fullName>
    </submittedName>
</protein>
<evidence type="ECO:0000256" key="2">
    <source>
        <dbReference type="ARBA" id="ARBA00022679"/>
    </source>
</evidence>
<accession>A0ABQ5U9H7</accession>
<keyword evidence="1" id="KW-0489">Methyltransferase</keyword>
<dbReference type="Gene3D" id="3.40.50.12710">
    <property type="match status" value="1"/>
</dbReference>
<dbReference type="Proteomes" id="UP001161406">
    <property type="component" value="Unassembled WGS sequence"/>
</dbReference>
<name>A0ABQ5U9H7_9HYPH</name>
<organism evidence="3 4">
    <name type="scientific">Devosia yakushimensis</name>
    <dbReference type="NCBI Taxonomy" id="470028"/>
    <lineage>
        <taxon>Bacteria</taxon>
        <taxon>Pseudomonadati</taxon>
        <taxon>Pseudomonadota</taxon>
        <taxon>Alphaproteobacteria</taxon>
        <taxon>Hyphomicrobiales</taxon>
        <taxon>Devosiaceae</taxon>
        <taxon>Devosia</taxon>
    </lineage>
</organism>
<dbReference type="InterPro" id="IPR038375">
    <property type="entry name" value="NDUFAF7_sf"/>
</dbReference>
<reference evidence="3" key="2">
    <citation type="submission" date="2023-01" db="EMBL/GenBank/DDBJ databases">
        <title>Draft genome sequence of Devosia yakushimensis strain NBRC 103855.</title>
        <authorList>
            <person name="Sun Q."/>
            <person name="Mori K."/>
        </authorList>
    </citation>
    <scope>NUCLEOTIDE SEQUENCE</scope>
    <source>
        <strain evidence="3">NBRC 103855</strain>
    </source>
</reference>
<dbReference type="PANTHER" id="PTHR12049:SF7">
    <property type="entry name" value="PROTEIN ARGININE METHYLTRANSFERASE NDUFAF7, MITOCHONDRIAL"/>
    <property type="match status" value="1"/>
</dbReference>
<dbReference type="InterPro" id="IPR029063">
    <property type="entry name" value="SAM-dependent_MTases_sf"/>
</dbReference>
<sequence>MAEPNPTLPELIDMQIRATGPMSIATYMGLALTHPRQGYYKGADPLGARGDFVTAPEISQMFGELIGFFFANIFQQMGSPKAFTLLELGPGRGTLMADMLRVACRVEGFRDALDLRLFETNPSLIAEQHARLEPYGPKWIDGFDKVGDGPLLVVANEFYDALPIRQFVRGAEGWHERMVGLVDGKRAFGLSPTPIPQSAMPDAVADAEPNAVFEVGLAAGEVSARLARTISTQGGVLLAIDYGYGTTQTGETLQGVRRHAYDDVLASPGDTDLSAHVDFEAIGAVARKAGLAVHTLLTQGQFLTRLGINDRAKALSGANPGSAADIAAAKSRLIAPDQMGELFKAFCAASPGLMPPGFTQ</sequence>
<evidence type="ECO:0000313" key="4">
    <source>
        <dbReference type="Proteomes" id="UP001161406"/>
    </source>
</evidence>